<dbReference type="AlphaFoldDB" id="G0TWE2"/>
<protein>
    <recommendedName>
        <fullName evidence="2">Mitochondrial RNA binding protein</fullName>
    </recommendedName>
</protein>
<dbReference type="VEuPathDB" id="TriTrypDB:TvY486_0600710"/>
<evidence type="ECO:0008006" key="2">
    <source>
        <dbReference type="Google" id="ProtNLM"/>
    </source>
</evidence>
<proteinExistence type="predicted"/>
<reference evidence="1" key="1">
    <citation type="journal article" date="2012" name="Proc. Natl. Acad. Sci. U.S.A.">
        <title>Antigenic diversity is generated by distinct evolutionary mechanisms in African trypanosome species.</title>
        <authorList>
            <person name="Jackson A.P."/>
            <person name="Berry A."/>
            <person name="Aslett M."/>
            <person name="Allison H.C."/>
            <person name="Burton P."/>
            <person name="Vavrova-Anderson J."/>
            <person name="Brown R."/>
            <person name="Browne H."/>
            <person name="Corton N."/>
            <person name="Hauser H."/>
            <person name="Gamble J."/>
            <person name="Gilderthorp R."/>
            <person name="Marcello L."/>
            <person name="McQuillan J."/>
            <person name="Otto T.D."/>
            <person name="Quail M.A."/>
            <person name="Sanders M.J."/>
            <person name="van Tonder A."/>
            <person name="Ginger M.L."/>
            <person name="Field M.C."/>
            <person name="Barry J.D."/>
            <person name="Hertz-Fowler C."/>
            <person name="Berriman M."/>
        </authorList>
    </citation>
    <scope>NUCLEOTIDE SEQUENCE</scope>
    <source>
        <strain evidence="1">Y486</strain>
    </source>
</reference>
<gene>
    <name evidence="1" type="ORF">TVY486_0600710</name>
</gene>
<sequence>MRRCATALLNFQQLLCGQSLVRSDTSALQEMVFAIRAKHPAVPLPIPLAASLGHSYLLRGEPRRTASLLASHPFSHDLLQQIMQLLSKCPKVDIDVLFQFENILRSVSTVMSCDVLCMLADKVKETEKTEVVWKLLIREIREFPHLSGKLFGALCDLSVPTSPHHRQGVMDAFNIALNKSFISPRDYSKLLPLLSKGSEHGKALKLWSWLRHTSVRWDCPAVSAVIISASKLRRMNVAISAIRSLAKSNQDPTIVAQARFIRYLAHCTPPLTRYAEQLVDHWHTPQSLWLTEARVVGVELLFVHYNSKNFGRLRSCLVTADSCIVEFAELSSPYSVPRDRLRQQLLQVAGMPYILRHFAPDIEKEAWLRNFYDSGVVMDDLEKYPLVIAILATLSRHLRDEERFMGILRGTKVTQKVFETISTFVAEDVFFKNAEETLKFISGMAEALAQEVPGDVASWLELLGHR</sequence>
<dbReference type="EMBL" id="HE573022">
    <property type="protein sequence ID" value="CCC48280.1"/>
    <property type="molecule type" value="Genomic_DNA"/>
</dbReference>
<dbReference type="OMA" id="GMPYILR"/>
<evidence type="ECO:0000313" key="1">
    <source>
        <dbReference type="EMBL" id="CCC48280.1"/>
    </source>
</evidence>
<accession>G0TWE2</accession>
<name>G0TWE2_TRYVY</name>
<organism evidence="1">
    <name type="scientific">Trypanosoma vivax (strain Y486)</name>
    <dbReference type="NCBI Taxonomy" id="1055687"/>
    <lineage>
        <taxon>Eukaryota</taxon>
        <taxon>Discoba</taxon>
        <taxon>Euglenozoa</taxon>
        <taxon>Kinetoplastea</taxon>
        <taxon>Metakinetoplastina</taxon>
        <taxon>Trypanosomatida</taxon>
        <taxon>Trypanosomatidae</taxon>
        <taxon>Trypanosoma</taxon>
        <taxon>Duttonella</taxon>
    </lineage>
</organism>